<evidence type="ECO:0000256" key="1">
    <source>
        <dbReference type="ARBA" id="ARBA00003979"/>
    </source>
</evidence>
<evidence type="ECO:0000313" key="10">
    <source>
        <dbReference type="EMBL" id="ESZ94928.1"/>
    </source>
</evidence>
<comment type="caution">
    <text evidence="10">The sequence shown here is derived from an EMBL/GenBank/DDBJ whole genome shotgun (WGS) entry which is preliminary data.</text>
</comment>
<evidence type="ECO:0000256" key="2">
    <source>
        <dbReference type="ARBA" id="ARBA00008305"/>
    </source>
</evidence>
<comment type="similarity">
    <text evidence="2">Belongs to the IPK1 type 1 family.</text>
</comment>
<organism evidence="10 11">
    <name type="scientific">Sclerotinia borealis (strain F-4128)</name>
    <dbReference type="NCBI Taxonomy" id="1432307"/>
    <lineage>
        <taxon>Eukaryota</taxon>
        <taxon>Fungi</taxon>
        <taxon>Dikarya</taxon>
        <taxon>Ascomycota</taxon>
        <taxon>Pezizomycotina</taxon>
        <taxon>Leotiomycetes</taxon>
        <taxon>Helotiales</taxon>
        <taxon>Sclerotiniaceae</taxon>
        <taxon>Sclerotinia</taxon>
    </lineage>
</organism>
<name>W9CG76_SCLBF</name>
<reference evidence="10 11" key="1">
    <citation type="journal article" date="2014" name="Genome Announc.">
        <title>Draft genome sequence of Sclerotinia borealis, a psychrophilic plant pathogenic fungus.</title>
        <authorList>
            <person name="Mardanov A.V."/>
            <person name="Beletsky A.V."/>
            <person name="Kadnikov V.V."/>
            <person name="Ignatov A.N."/>
            <person name="Ravin N.V."/>
        </authorList>
    </citation>
    <scope>NUCLEOTIDE SEQUENCE [LARGE SCALE GENOMIC DNA]</scope>
    <source>
        <strain evidence="11">F-4157</strain>
    </source>
</reference>
<dbReference type="PANTHER" id="PTHR14456:SF2">
    <property type="entry name" value="INOSITOL-PENTAKISPHOSPHATE 2-KINASE"/>
    <property type="match status" value="1"/>
</dbReference>
<dbReference type="STRING" id="1432307.W9CG76"/>
<dbReference type="AlphaFoldDB" id="W9CG76"/>
<dbReference type="EMBL" id="AYSA01000219">
    <property type="protein sequence ID" value="ESZ94928.1"/>
    <property type="molecule type" value="Genomic_DNA"/>
</dbReference>
<dbReference type="Pfam" id="PF06090">
    <property type="entry name" value="Ins_P5_2-kin"/>
    <property type="match status" value="1"/>
</dbReference>
<dbReference type="GO" id="GO:0005524">
    <property type="term" value="F:ATP binding"/>
    <property type="evidence" value="ECO:0007669"/>
    <property type="project" value="UniProtKB-KW"/>
</dbReference>
<evidence type="ECO:0000256" key="9">
    <source>
        <dbReference type="RuleBase" id="RU364126"/>
    </source>
</evidence>
<gene>
    <name evidence="10" type="ORF">SBOR_4720</name>
</gene>
<comment type="domain">
    <text evidence="9">The EXKPK motif is conserved in inositol-pentakisphosphate 2-kinases of both family 1 and 2.</text>
</comment>
<evidence type="ECO:0000256" key="3">
    <source>
        <dbReference type="ARBA" id="ARBA00012023"/>
    </source>
</evidence>
<dbReference type="HOGENOM" id="CLU_031304_2_0_1"/>
<dbReference type="InterPro" id="IPR009286">
    <property type="entry name" value="Ins_P5_2-kin"/>
</dbReference>
<accession>W9CG76</accession>
<proteinExistence type="inferred from homology"/>
<evidence type="ECO:0000256" key="4">
    <source>
        <dbReference type="ARBA" id="ARBA00014846"/>
    </source>
</evidence>
<dbReference type="GO" id="GO:0005634">
    <property type="term" value="C:nucleus"/>
    <property type="evidence" value="ECO:0007669"/>
    <property type="project" value="TreeGrafter"/>
</dbReference>
<dbReference type="EC" id="2.7.1.158" evidence="3 9"/>
<dbReference type="PANTHER" id="PTHR14456">
    <property type="entry name" value="INOSITOL POLYPHOSPHATE KINASE 1"/>
    <property type="match status" value="1"/>
</dbReference>
<evidence type="ECO:0000256" key="6">
    <source>
        <dbReference type="ARBA" id="ARBA00022741"/>
    </source>
</evidence>
<keyword evidence="6 9" id="KW-0547">Nucleotide-binding</keyword>
<dbReference type="GO" id="GO:0032958">
    <property type="term" value="P:inositol phosphate biosynthetic process"/>
    <property type="evidence" value="ECO:0007669"/>
    <property type="project" value="TreeGrafter"/>
</dbReference>
<evidence type="ECO:0000313" key="11">
    <source>
        <dbReference type="Proteomes" id="UP000019487"/>
    </source>
</evidence>
<comment type="function">
    <text evidence="1">Has kinase activity and phosphorylates inositol-1,3,4,5,6-pentakisphosphate (Ins(1,3,4,5,6)P5) to produce 1,2,3,4,5,6-hexakisphosphate (InsP6), also known as phytate.</text>
</comment>
<sequence length="367" mass="41746">MNNLSTQPYRLPNNNINIKVLAEGAANVIYQITVDSRSGEVTEGERDKDHRGEFEYLSGKLLRLRKDVPTTAPTSESHQQWLKYIVPLFKPDQIVTQELVYIGHLNVIPGLNTDLRRFDNTGSTSTSNHLAPPPKGKFYRSRAQSGTFLAKDDYGLLVTDMTPRKSTQETVVEFKPKWLSPSHELPPQAIRCRTCALHARRVAFGEERKNTDLQSYLCPLKLVDSHPKLKFANYAAAASHILHQPPDTPAVHALATWICDNPLLTRLRDLQAMYDLKGSLESEGASHELCVAMTLRDCSLYIRMDGDVDGDYRVVEARLGDLDYKLADKYSSWRRKERDLSDEGWYCGEERRELRQSVDECLLARKL</sequence>
<dbReference type="Proteomes" id="UP000019487">
    <property type="component" value="Unassembled WGS sequence"/>
</dbReference>
<dbReference type="OrthoDB" id="272370at2759"/>
<keyword evidence="5 9" id="KW-0808">Transferase</keyword>
<dbReference type="GO" id="GO:0035299">
    <property type="term" value="F:inositol-1,3,4,5,6-pentakisphosphate 2-kinase activity"/>
    <property type="evidence" value="ECO:0007669"/>
    <property type="project" value="UniProtKB-EC"/>
</dbReference>
<evidence type="ECO:0000256" key="5">
    <source>
        <dbReference type="ARBA" id="ARBA00022679"/>
    </source>
</evidence>
<keyword evidence="8 9" id="KW-0067">ATP-binding</keyword>
<protein>
    <recommendedName>
        <fullName evidence="4 9">Inositol-pentakisphosphate 2-kinase</fullName>
        <ecNumber evidence="3 9">2.7.1.158</ecNumber>
    </recommendedName>
</protein>
<evidence type="ECO:0000256" key="7">
    <source>
        <dbReference type="ARBA" id="ARBA00022777"/>
    </source>
</evidence>
<evidence type="ECO:0000256" key="8">
    <source>
        <dbReference type="ARBA" id="ARBA00022840"/>
    </source>
</evidence>
<keyword evidence="7 9" id="KW-0418">Kinase</keyword>
<comment type="catalytic activity">
    <reaction evidence="9">
        <text>1D-myo-inositol 1,3,4,5,6-pentakisphosphate + ATP = 1D-myo-inositol hexakisphosphate + ADP + H(+)</text>
        <dbReference type="Rhea" id="RHEA:20313"/>
        <dbReference type="ChEBI" id="CHEBI:15378"/>
        <dbReference type="ChEBI" id="CHEBI:30616"/>
        <dbReference type="ChEBI" id="CHEBI:57733"/>
        <dbReference type="ChEBI" id="CHEBI:58130"/>
        <dbReference type="ChEBI" id="CHEBI:456216"/>
        <dbReference type="EC" id="2.7.1.158"/>
    </reaction>
</comment>
<keyword evidence="11" id="KW-1185">Reference proteome</keyword>
<comment type="function">
    <text evidence="9">Phosphorylates Ins(1,3,4,5,6)P5 at position 2 to form Ins(1,2,3,4,5,6)P6 (InsP6 or phytate).</text>
</comment>